<keyword evidence="4 8" id="KW-0805">Transcription regulation</keyword>
<comment type="caution">
    <text evidence="10">The sequence shown here is derived from an EMBL/GenBank/DDBJ whole genome shotgun (WGS) entry which is preliminary data.</text>
</comment>
<dbReference type="AlphaFoldDB" id="A0A9P8KYF2"/>
<dbReference type="OrthoDB" id="344220at2759"/>
<dbReference type="PANTHER" id="PTHR13104">
    <property type="entry name" value="MED-6-RELATED"/>
    <property type="match status" value="1"/>
</dbReference>
<dbReference type="Proteomes" id="UP000698800">
    <property type="component" value="Unassembled WGS sequence"/>
</dbReference>
<evidence type="ECO:0000313" key="11">
    <source>
        <dbReference type="Proteomes" id="UP000698800"/>
    </source>
</evidence>
<evidence type="ECO:0000256" key="4">
    <source>
        <dbReference type="ARBA" id="ARBA00023015"/>
    </source>
</evidence>
<comment type="subunit">
    <text evidence="8">Component of the Mediator complex.</text>
</comment>
<evidence type="ECO:0000256" key="8">
    <source>
        <dbReference type="RuleBase" id="RU364143"/>
    </source>
</evidence>
<evidence type="ECO:0000256" key="2">
    <source>
        <dbReference type="ARBA" id="ARBA00007526"/>
    </source>
</evidence>
<feature type="region of interest" description="Disordered" evidence="9">
    <location>
        <begin position="179"/>
        <end position="207"/>
    </location>
</feature>
<evidence type="ECO:0000256" key="7">
    <source>
        <dbReference type="ARBA" id="ARBA00031259"/>
    </source>
</evidence>
<evidence type="ECO:0000256" key="5">
    <source>
        <dbReference type="ARBA" id="ARBA00023163"/>
    </source>
</evidence>
<dbReference type="InterPro" id="IPR038566">
    <property type="entry name" value="Mediator_Med6_sf"/>
</dbReference>
<evidence type="ECO:0000313" key="10">
    <source>
        <dbReference type="EMBL" id="KAH0542433.1"/>
    </source>
</evidence>
<reference evidence="10" key="1">
    <citation type="submission" date="2021-03" db="EMBL/GenBank/DDBJ databases">
        <title>Comparative genomics and phylogenomic investigation of the class Geoglossomycetes provide insights into ecological specialization and systematics.</title>
        <authorList>
            <person name="Melie T."/>
            <person name="Pirro S."/>
            <person name="Miller A.N."/>
            <person name="Quandt A."/>
        </authorList>
    </citation>
    <scope>NUCLEOTIDE SEQUENCE</scope>
    <source>
        <strain evidence="10">GBOQ0MN5Z8</strain>
    </source>
</reference>
<keyword evidence="5 8" id="KW-0804">Transcription</keyword>
<dbReference type="Gene3D" id="3.10.450.580">
    <property type="entry name" value="Mediator complex, subunit Med6"/>
    <property type="match status" value="1"/>
</dbReference>
<keyword evidence="11" id="KW-1185">Reference proteome</keyword>
<sequence>MEAPQEPPLDEIQWRSLQIAQSMGEDGANNLAVLPYFSHSPFYDQTSNNATLTTQATYNASMLYILQTREAFEGRLRTMQGLEFMVAFEPSGAVGSQEGSENVWVIRKQNRRKRQGSEDEITVLGSYFVINENIYMAPSVGNVVGSKMLSALTSLTKFLSTASSLPIFTPSLGYTYNPPVPKPPSASTGAHPSQASKEGTPMPDANLRNAKTMVSSSAAGPGSSYKDALSLEESFNMSLRYGNEYMDENPLVGEPGAFILSSTRAHAQAQNQAAQNKAAQPMARGTAAPTISTSPRKGSRGGGEKSPISPTIPGKPKRRKSKAVVTGSKPSPT</sequence>
<proteinExistence type="inferred from homology"/>
<dbReference type="GO" id="GO:0003712">
    <property type="term" value="F:transcription coregulator activity"/>
    <property type="evidence" value="ECO:0007669"/>
    <property type="project" value="InterPro"/>
</dbReference>
<protein>
    <recommendedName>
        <fullName evidence="3 8">Mediator of RNA polymerase II transcription subunit 6</fullName>
    </recommendedName>
    <alternativeName>
        <fullName evidence="7 8">Mediator complex subunit 6</fullName>
    </alternativeName>
</protein>
<evidence type="ECO:0000256" key="6">
    <source>
        <dbReference type="ARBA" id="ARBA00023242"/>
    </source>
</evidence>
<name>A0A9P8KYF2_9PEZI</name>
<feature type="compositionally biased region" description="Polar residues" evidence="9">
    <location>
        <begin position="185"/>
        <end position="197"/>
    </location>
</feature>
<comment type="subcellular location">
    <subcellularLocation>
        <location evidence="1 8">Nucleus</location>
    </subcellularLocation>
</comment>
<comment type="function">
    <text evidence="8">Component of the Mediator complex, a coactivator involved in the regulated transcription of nearly all RNA polymerase II-dependent genes. Mediator functions as a bridge to convey information from gene-specific regulatory proteins to the basal RNA polymerase II transcription machinery. Mediator is recruited to promoters by direct interactions with regulatory proteins and serves as a scaffold for the assembly of a functional preinitiation complex with RNA polymerase II and the general transcription factors.</text>
</comment>
<evidence type="ECO:0000256" key="1">
    <source>
        <dbReference type="ARBA" id="ARBA00004123"/>
    </source>
</evidence>
<keyword evidence="8" id="KW-0010">Activator</keyword>
<keyword evidence="6 8" id="KW-0539">Nucleus</keyword>
<accession>A0A9P8KYF2</accession>
<gene>
    <name evidence="8" type="primary">MED6</name>
    <name evidence="10" type="ORF">FGG08_003188</name>
</gene>
<dbReference type="GO" id="GO:0016592">
    <property type="term" value="C:mediator complex"/>
    <property type="evidence" value="ECO:0007669"/>
    <property type="project" value="InterPro"/>
</dbReference>
<evidence type="ECO:0000256" key="3">
    <source>
        <dbReference type="ARBA" id="ARBA00020634"/>
    </source>
</evidence>
<dbReference type="EMBL" id="JAGHQL010000054">
    <property type="protein sequence ID" value="KAH0542433.1"/>
    <property type="molecule type" value="Genomic_DNA"/>
</dbReference>
<comment type="similarity">
    <text evidence="2 8">Belongs to the Mediator complex subunit 6 family.</text>
</comment>
<dbReference type="GO" id="GO:0006357">
    <property type="term" value="P:regulation of transcription by RNA polymerase II"/>
    <property type="evidence" value="ECO:0007669"/>
    <property type="project" value="InterPro"/>
</dbReference>
<dbReference type="Pfam" id="PF04934">
    <property type="entry name" value="Med6"/>
    <property type="match status" value="1"/>
</dbReference>
<feature type="region of interest" description="Disordered" evidence="9">
    <location>
        <begin position="268"/>
        <end position="333"/>
    </location>
</feature>
<dbReference type="InterPro" id="IPR007018">
    <property type="entry name" value="Mediator_Med6"/>
</dbReference>
<organism evidence="10 11">
    <name type="scientific">Glutinoglossum americanum</name>
    <dbReference type="NCBI Taxonomy" id="1670608"/>
    <lineage>
        <taxon>Eukaryota</taxon>
        <taxon>Fungi</taxon>
        <taxon>Dikarya</taxon>
        <taxon>Ascomycota</taxon>
        <taxon>Pezizomycotina</taxon>
        <taxon>Geoglossomycetes</taxon>
        <taxon>Geoglossales</taxon>
        <taxon>Geoglossaceae</taxon>
        <taxon>Glutinoglossum</taxon>
    </lineage>
</organism>
<feature type="compositionally biased region" description="Low complexity" evidence="9">
    <location>
        <begin position="268"/>
        <end position="280"/>
    </location>
</feature>
<evidence type="ECO:0000256" key="9">
    <source>
        <dbReference type="SAM" id="MobiDB-lite"/>
    </source>
</evidence>